<keyword evidence="2 13" id="KW-0575">Peroxidase</keyword>
<evidence type="ECO:0000256" key="12">
    <source>
        <dbReference type="ARBA" id="ARBA00048856"/>
    </source>
</evidence>
<dbReference type="Proteomes" id="UP001529338">
    <property type="component" value="Unassembled WGS sequence"/>
</dbReference>
<dbReference type="InterPro" id="IPR006311">
    <property type="entry name" value="TAT_signal"/>
</dbReference>
<dbReference type="EMBL" id="JAUCGQ010000001">
    <property type="protein sequence ID" value="MDM7855715.1"/>
    <property type="molecule type" value="Genomic_DNA"/>
</dbReference>
<feature type="domain" description="Dyp-type peroxidase N-terminal" evidence="16">
    <location>
        <begin position="60"/>
        <end position="212"/>
    </location>
</feature>
<evidence type="ECO:0000256" key="10">
    <source>
        <dbReference type="ARBA" id="ARBA00033771"/>
    </source>
</evidence>
<dbReference type="SUPFAM" id="SSF54909">
    <property type="entry name" value="Dimeric alpha+beta barrel"/>
    <property type="match status" value="1"/>
</dbReference>
<comment type="function">
    <text evidence="13">Involved in the recovery of exogenous heme iron. Extracts iron from heme while preserving the protoporphyrin ring intact.</text>
</comment>
<keyword evidence="4 13" id="KW-0479">Metal-binding</keyword>
<reference evidence="18 19" key="1">
    <citation type="submission" date="2023-06" db="EMBL/GenBank/DDBJ databases">
        <title>Cellulomonas sp. MW4 Whole genome sequence.</title>
        <authorList>
            <person name="Park S."/>
        </authorList>
    </citation>
    <scope>NUCLEOTIDE SEQUENCE [LARGE SCALE GENOMIC DNA]</scope>
    <source>
        <strain evidence="18 19">MW4</strain>
    </source>
</reference>
<dbReference type="NCBIfam" id="TIGR01413">
    <property type="entry name" value="Dyp_perox_fam"/>
    <property type="match status" value="1"/>
</dbReference>
<evidence type="ECO:0000259" key="16">
    <source>
        <dbReference type="Pfam" id="PF04261"/>
    </source>
</evidence>
<organism evidence="18 19">
    <name type="scientific">Cellulomonas alba</name>
    <dbReference type="NCBI Taxonomy" id="3053467"/>
    <lineage>
        <taxon>Bacteria</taxon>
        <taxon>Bacillati</taxon>
        <taxon>Actinomycetota</taxon>
        <taxon>Actinomycetes</taxon>
        <taxon>Micrococcales</taxon>
        <taxon>Cellulomonadaceae</taxon>
        <taxon>Cellulomonas</taxon>
    </lineage>
</organism>
<dbReference type="Pfam" id="PF20628">
    <property type="entry name" value="Dyp_perox_C"/>
    <property type="match status" value="1"/>
</dbReference>
<keyword evidence="5" id="KW-0732">Signal</keyword>
<comment type="similarity">
    <text evidence="9 13">Belongs to the DyP-type peroxidase family.</text>
</comment>
<comment type="subcellular location">
    <subcellularLocation>
        <location evidence="1">Cell envelope</location>
    </subcellularLocation>
</comment>
<dbReference type="Pfam" id="PF04261">
    <property type="entry name" value="Dyp_perox_N"/>
    <property type="match status" value="1"/>
</dbReference>
<evidence type="ECO:0000313" key="18">
    <source>
        <dbReference type="EMBL" id="MDM7855715.1"/>
    </source>
</evidence>
<dbReference type="RefSeq" id="WP_289455575.1">
    <property type="nucleotide sequence ID" value="NZ_JAUCGQ010000001.1"/>
</dbReference>
<dbReference type="PANTHER" id="PTHR30521">
    <property type="entry name" value="DEFERROCHELATASE/PEROXIDASE"/>
    <property type="match status" value="1"/>
</dbReference>
<dbReference type="InterPro" id="IPR048327">
    <property type="entry name" value="Dyp_perox_N"/>
</dbReference>
<sequence length="414" mass="44036">MSRHDGGVSRRAFLGGTLGGIAAGALVGFVGADSAQGSAPVAGGTDPTLQYPFYGQAHPAGVATPPQRHCLFMTFDLTTTDASALQSLLARWSAAFDVLMAGHELGTADPDRPHAVPTDTGEATDLGPNGLTLTLGLGPGVFDDRFGLAARKPAKFDHLPALPSDQLQDALTGGDLSIQACADDPQVAFHAVRDLSRLARGVAVTRWTVMGFGRASAGQGQTTPRNLLGFKDGTRNIRSDADLGQFVWHDGQDQAWMKGGTYQVARKIHMHVENWDTDRIEDQERVFGRDKRSGAPLTGTGEFDTPDFAKTDASGARVIDPQAHVALAAHENNGGLKILRRSYNFTDGMDETGQIDAGLLFLAYMKDPAQFVTLQTRLGSSDALNEYISHVGSGVFAVPPTPERGHFIGEALFQ</sequence>
<dbReference type="PROSITE" id="PS51318">
    <property type="entry name" value="TAT"/>
    <property type="match status" value="1"/>
</dbReference>
<dbReference type="NCBIfam" id="TIGR01412">
    <property type="entry name" value="tat_substr_1"/>
    <property type="match status" value="1"/>
</dbReference>
<evidence type="ECO:0000256" key="6">
    <source>
        <dbReference type="ARBA" id="ARBA00023002"/>
    </source>
</evidence>
<evidence type="ECO:0000313" key="19">
    <source>
        <dbReference type="Proteomes" id="UP001529338"/>
    </source>
</evidence>
<dbReference type="InterPro" id="IPR006313">
    <property type="entry name" value="EfeB/EfeN"/>
</dbReference>
<name>A0ABT7SHQ5_9CELL</name>
<accession>A0ABT7SHQ5</accession>
<dbReference type="PANTHER" id="PTHR30521:SF4">
    <property type="entry name" value="DEFERROCHELATASE"/>
    <property type="match status" value="1"/>
</dbReference>
<evidence type="ECO:0000256" key="5">
    <source>
        <dbReference type="ARBA" id="ARBA00022729"/>
    </source>
</evidence>
<evidence type="ECO:0000256" key="14">
    <source>
        <dbReference type="SAM" id="MobiDB-lite"/>
    </source>
</evidence>
<dbReference type="PROSITE" id="PS51404">
    <property type="entry name" value="DYP_PEROXIDASE"/>
    <property type="match status" value="1"/>
</dbReference>
<feature type="region of interest" description="Disordered" evidence="14">
    <location>
        <begin position="108"/>
        <end position="127"/>
    </location>
</feature>
<keyword evidence="6 13" id="KW-0560">Oxidoreductase</keyword>
<comment type="caution">
    <text evidence="18">The sequence shown here is derived from an EMBL/GenBank/DDBJ whole genome shotgun (WGS) entry which is preliminary data.</text>
</comment>
<keyword evidence="3 13" id="KW-0349">Heme</keyword>
<evidence type="ECO:0000256" key="7">
    <source>
        <dbReference type="ARBA" id="ARBA00023004"/>
    </source>
</evidence>
<gene>
    <name evidence="18" type="primary">efeB</name>
    <name evidence="18" type="ORF">QRT04_12315</name>
</gene>
<evidence type="ECO:0000256" key="13">
    <source>
        <dbReference type="RuleBase" id="RU365017"/>
    </source>
</evidence>
<evidence type="ECO:0000256" key="9">
    <source>
        <dbReference type="ARBA" id="ARBA00025737"/>
    </source>
</evidence>
<evidence type="ECO:0000256" key="3">
    <source>
        <dbReference type="ARBA" id="ARBA00022617"/>
    </source>
</evidence>
<dbReference type="EC" id="1.11.1.-" evidence="13"/>
<evidence type="ECO:0000256" key="1">
    <source>
        <dbReference type="ARBA" id="ARBA00004196"/>
    </source>
</evidence>
<evidence type="ECO:0000256" key="4">
    <source>
        <dbReference type="ARBA" id="ARBA00022723"/>
    </source>
</evidence>
<keyword evidence="15" id="KW-0812">Transmembrane</keyword>
<evidence type="ECO:0000256" key="2">
    <source>
        <dbReference type="ARBA" id="ARBA00022559"/>
    </source>
</evidence>
<evidence type="ECO:0000256" key="15">
    <source>
        <dbReference type="SAM" id="Phobius"/>
    </source>
</evidence>
<keyword evidence="15" id="KW-1133">Transmembrane helix</keyword>
<keyword evidence="15" id="KW-0472">Membrane</keyword>
<dbReference type="InterPro" id="IPR006314">
    <property type="entry name" value="Dyp_peroxidase"/>
</dbReference>
<feature type="domain" description="Dyp-type peroxidase C-terminal" evidence="17">
    <location>
        <begin position="223"/>
        <end position="401"/>
    </location>
</feature>
<keyword evidence="8" id="KW-0456">Lyase</keyword>
<comment type="catalytic activity">
    <reaction evidence="12">
        <text>heme b + 2 H(+) = protoporphyrin IX + Fe(2+)</text>
        <dbReference type="Rhea" id="RHEA:22584"/>
        <dbReference type="ChEBI" id="CHEBI:15378"/>
        <dbReference type="ChEBI" id="CHEBI:29033"/>
        <dbReference type="ChEBI" id="CHEBI:57306"/>
        <dbReference type="ChEBI" id="CHEBI:60344"/>
        <dbReference type="EC" id="4.98.1.1"/>
    </reaction>
    <physiologicalReaction direction="left-to-right" evidence="12">
        <dbReference type="Rhea" id="RHEA:22585"/>
    </physiologicalReaction>
</comment>
<evidence type="ECO:0000256" key="11">
    <source>
        <dbReference type="ARBA" id="ARBA00033775"/>
    </source>
</evidence>
<comment type="cofactor">
    <cofactor evidence="13">
        <name>heme b</name>
        <dbReference type="ChEBI" id="CHEBI:60344"/>
    </cofactor>
    <text evidence="13">Binds 1 heme b (iron(II)-protoporphyrin IX) group non-covalently per subunit.</text>
</comment>
<evidence type="ECO:0000259" key="17">
    <source>
        <dbReference type="Pfam" id="PF20628"/>
    </source>
</evidence>
<evidence type="ECO:0000256" key="8">
    <source>
        <dbReference type="ARBA" id="ARBA00023239"/>
    </source>
</evidence>
<keyword evidence="19" id="KW-1185">Reference proteome</keyword>
<proteinExistence type="inferred from homology"/>
<keyword evidence="7 13" id="KW-0408">Iron</keyword>
<dbReference type="InterPro" id="IPR011008">
    <property type="entry name" value="Dimeric_a/b-barrel"/>
</dbReference>
<dbReference type="InterPro" id="IPR048328">
    <property type="entry name" value="Dyp_perox_C"/>
</dbReference>
<feature type="transmembrane region" description="Helical" evidence="15">
    <location>
        <begin position="12"/>
        <end position="32"/>
    </location>
</feature>
<protein>
    <recommendedName>
        <fullName evidence="10 13">Deferrochelatase</fullName>
        <ecNumber evidence="13">1.11.1.-</ecNumber>
    </recommendedName>
    <alternativeName>
        <fullName evidence="11 13">Peroxidase EfeB</fullName>
    </alternativeName>
</protein>